<feature type="transmembrane region" description="Helical" evidence="7">
    <location>
        <begin position="189"/>
        <end position="211"/>
    </location>
</feature>
<sequence length="254" mass="27701">MTIDPQPSEPLRHRDPPAINVPFVVLATIAVLAFVHLLRTQVLSETQDIWTLINLSMIPDCYRSNDEVCVLREPWANAVSPLSHAFLHGDWTHFLTNAVWLLAFGTPVARRIGAGRFLIFCALGATAGALLFDLLNPALLQPMIGASGVVSALMGAAARFALSGGAQRWGEPAYVPRLTLRESLTDRTVLFFIVIFFVTNVALGSGAAFLLGEGGAIAWEAHVGGFLFGLLAFDLFDRAPRPDLWDREERGLRP</sequence>
<feature type="transmembrane region" description="Helical" evidence="7">
    <location>
        <begin position="217"/>
        <end position="236"/>
    </location>
</feature>
<accession>A0A1H0JMX3</accession>
<keyword evidence="3" id="KW-0997">Cell inner membrane</keyword>
<proteinExistence type="predicted"/>
<dbReference type="AlphaFoldDB" id="A0A1H0JMX3"/>
<keyword evidence="2" id="KW-1003">Cell membrane</keyword>
<evidence type="ECO:0000313" key="10">
    <source>
        <dbReference type="Proteomes" id="UP000198793"/>
    </source>
</evidence>
<dbReference type="GO" id="GO:0006508">
    <property type="term" value="P:proteolysis"/>
    <property type="evidence" value="ECO:0007669"/>
    <property type="project" value="UniProtKB-KW"/>
</dbReference>
<dbReference type="EMBL" id="FNIT01000006">
    <property type="protein sequence ID" value="SDO44882.1"/>
    <property type="molecule type" value="Genomic_DNA"/>
</dbReference>
<keyword evidence="5 7" id="KW-1133">Transmembrane helix</keyword>
<dbReference type="Proteomes" id="UP000198793">
    <property type="component" value="Unassembled WGS sequence"/>
</dbReference>
<dbReference type="GO" id="GO:0004252">
    <property type="term" value="F:serine-type endopeptidase activity"/>
    <property type="evidence" value="ECO:0007669"/>
    <property type="project" value="InterPro"/>
</dbReference>
<keyword evidence="9" id="KW-0378">Hydrolase</keyword>
<dbReference type="InterPro" id="IPR035952">
    <property type="entry name" value="Rhomboid-like_sf"/>
</dbReference>
<evidence type="ECO:0000256" key="4">
    <source>
        <dbReference type="ARBA" id="ARBA00022692"/>
    </source>
</evidence>
<dbReference type="SUPFAM" id="SSF144091">
    <property type="entry name" value="Rhomboid-like"/>
    <property type="match status" value="1"/>
</dbReference>
<dbReference type="Pfam" id="PF01694">
    <property type="entry name" value="Rhomboid"/>
    <property type="match status" value="1"/>
</dbReference>
<dbReference type="InterPro" id="IPR022764">
    <property type="entry name" value="Peptidase_S54_rhomboid_dom"/>
</dbReference>
<feature type="transmembrane region" description="Helical" evidence="7">
    <location>
        <begin position="141"/>
        <end position="162"/>
    </location>
</feature>
<evidence type="ECO:0000259" key="8">
    <source>
        <dbReference type="Pfam" id="PF01694"/>
    </source>
</evidence>
<evidence type="ECO:0000256" key="2">
    <source>
        <dbReference type="ARBA" id="ARBA00022475"/>
    </source>
</evidence>
<keyword evidence="4 7" id="KW-0812">Transmembrane</keyword>
<evidence type="ECO:0000256" key="3">
    <source>
        <dbReference type="ARBA" id="ARBA00022519"/>
    </source>
</evidence>
<feature type="transmembrane region" description="Helical" evidence="7">
    <location>
        <begin position="20"/>
        <end position="38"/>
    </location>
</feature>
<gene>
    <name evidence="9" type="ORF">SAMN05192530_106267</name>
</gene>
<keyword evidence="6 7" id="KW-0472">Membrane</keyword>
<evidence type="ECO:0000256" key="5">
    <source>
        <dbReference type="ARBA" id="ARBA00022989"/>
    </source>
</evidence>
<evidence type="ECO:0000256" key="1">
    <source>
        <dbReference type="ARBA" id="ARBA00004141"/>
    </source>
</evidence>
<reference evidence="9 10" key="1">
    <citation type="submission" date="2016-10" db="EMBL/GenBank/DDBJ databases">
        <authorList>
            <person name="de Groot N.N."/>
        </authorList>
    </citation>
    <scope>NUCLEOTIDE SEQUENCE [LARGE SCALE GENOMIC DNA]</scope>
    <source>
        <strain evidence="10">L7-484,KACC 16230,DSM 25025</strain>
    </source>
</reference>
<dbReference type="PANTHER" id="PTHR43066">
    <property type="entry name" value="RHOMBOID-RELATED PROTEIN"/>
    <property type="match status" value="1"/>
</dbReference>
<feature type="domain" description="Peptidase S54 rhomboid" evidence="8">
    <location>
        <begin position="82"/>
        <end position="232"/>
    </location>
</feature>
<keyword evidence="10" id="KW-1185">Reference proteome</keyword>
<comment type="subcellular location">
    <subcellularLocation>
        <location evidence="1">Membrane</location>
        <topology evidence="1">Multi-pass membrane protein</topology>
    </subcellularLocation>
</comment>
<dbReference type="Gene3D" id="1.20.1540.10">
    <property type="entry name" value="Rhomboid-like"/>
    <property type="match status" value="1"/>
</dbReference>
<dbReference type="GO" id="GO:0016020">
    <property type="term" value="C:membrane"/>
    <property type="evidence" value="ECO:0007669"/>
    <property type="project" value="UniProtKB-SubCell"/>
</dbReference>
<dbReference type="STRING" id="1166073.SAMN05192530_106267"/>
<organism evidence="9 10">
    <name type="scientific">Aureimonas jatrophae</name>
    <dbReference type="NCBI Taxonomy" id="1166073"/>
    <lineage>
        <taxon>Bacteria</taxon>
        <taxon>Pseudomonadati</taxon>
        <taxon>Pseudomonadota</taxon>
        <taxon>Alphaproteobacteria</taxon>
        <taxon>Hyphomicrobiales</taxon>
        <taxon>Aurantimonadaceae</taxon>
        <taxon>Aureimonas</taxon>
    </lineage>
</organism>
<dbReference type="PANTHER" id="PTHR43066:SF26">
    <property type="entry name" value="RHOMBOID PROTEASE GLPG"/>
    <property type="match status" value="1"/>
</dbReference>
<evidence type="ECO:0000256" key="6">
    <source>
        <dbReference type="ARBA" id="ARBA00023136"/>
    </source>
</evidence>
<feature type="transmembrane region" description="Helical" evidence="7">
    <location>
        <begin position="117"/>
        <end position="135"/>
    </location>
</feature>
<dbReference type="OrthoDB" id="9797190at2"/>
<name>A0A1H0JMX3_9HYPH</name>
<evidence type="ECO:0000313" key="9">
    <source>
        <dbReference type="EMBL" id="SDO44882.1"/>
    </source>
</evidence>
<evidence type="ECO:0000256" key="7">
    <source>
        <dbReference type="SAM" id="Phobius"/>
    </source>
</evidence>
<protein>
    <submittedName>
        <fullName evidence="9">Membrane associated serine protease, rhomboid family</fullName>
    </submittedName>
</protein>
<keyword evidence="9" id="KW-0645">Protease</keyword>
<dbReference type="RefSeq" id="WP_090674707.1">
    <property type="nucleotide sequence ID" value="NZ_FNIT01000006.1"/>
</dbReference>